<evidence type="ECO:0000313" key="2">
    <source>
        <dbReference type="Proteomes" id="UP000190896"/>
    </source>
</evidence>
<evidence type="ECO:0000313" key="1">
    <source>
        <dbReference type="EMBL" id="OOZ34321.1"/>
    </source>
</evidence>
<keyword evidence="2" id="KW-1185">Reference proteome</keyword>
<dbReference type="EMBL" id="MPRJ01000113">
    <property type="protein sequence ID" value="OOZ34321.1"/>
    <property type="molecule type" value="Genomic_DNA"/>
</dbReference>
<dbReference type="RefSeq" id="WP_216641106.1">
    <property type="nucleotide sequence ID" value="NZ_MPRJ01000113.1"/>
</dbReference>
<name>A0A1T2KNI4_9GAMM</name>
<dbReference type="AlphaFoldDB" id="A0A1T2KNI4"/>
<dbReference type="Proteomes" id="UP000190896">
    <property type="component" value="Unassembled WGS sequence"/>
</dbReference>
<gene>
    <name evidence="1" type="ORF">BOW51_12215</name>
</gene>
<accession>A0A1T2KNI4</accession>
<organism evidence="1 2">
    <name type="scientific">Solemya velesiana gill symbiont</name>
    <dbReference type="NCBI Taxonomy" id="1918948"/>
    <lineage>
        <taxon>Bacteria</taxon>
        <taxon>Pseudomonadati</taxon>
        <taxon>Pseudomonadota</taxon>
        <taxon>Gammaproteobacteria</taxon>
        <taxon>sulfur-oxidizing symbionts</taxon>
    </lineage>
</organism>
<sequence length="88" mass="10082">MQRTKIDACVEAICNKGCQEVRQDISLLEQGDNPPELKNFTNEERMKVLTELKTIMAVYGDTCRIYNKAPVCGSFFTYRFTTIPNLIN</sequence>
<protein>
    <submittedName>
        <fullName evidence="1">Uncharacterized protein</fullName>
    </submittedName>
</protein>
<proteinExistence type="predicted"/>
<comment type="caution">
    <text evidence="1">The sequence shown here is derived from an EMBL/GenBank/DDBJ whole genome shotgun (WGS) entry which is preliminary data.</text>
</comment>
<reference evidence="1 2" key="1">
    <citation type="submission" date="2016-11" db="EMBL/GenBank/DDBJ databases">
        <title>Mixed transmission modes and dynamic genome evolution in an obligate animal-bacterial symbiosis.</title>
        <authorList>
            <person name="Russell S.L."/>
            <person name="Corbett-Detig R.B."/>
            <person name="Cavanaugh C.M."/>
        </authorList>
    </citation>
    <scope>NUCLEOTIDE SEQUENCE [LARGE SCALE GENOMIC DNA]</scope>
    <source>
        <strain evidence="1">Se-Cadez</strain>
    </source>
</reference>